<gene>
    <name evidence="2" type="ORF">CY34DRAFT_96298</name>
</gene>
<dbReference type="EMBL" id="KN835636">
    <property type="protein sequence ID" value="KIK35331.1"/>
    <property type="molecule type" value="Genomic_DNA"/>
</dbReference>
<dbReference type="AlphaFoldDB" id="A0A0D0A0I1"/>
<feature type="region of interest" description="Disordered" evidence="1">
    <location>
        <begin position="1"/>
        <end position="22"/>
    </location>
</feature>
<evidence type="ECO:0000313" key="3">
    <source>
        <dbReference type="Proteomes" id="UP000054485"/>
    </source>
</evidence>
<proteinExistence type="predicted"/>
<accession>A0A0D0A0I1</accession>
<evidence type="ECO:0000256" key="1">
    <source>
        <dbReference type="SAM" id="MobiDB-lite"/>
    </source>
</evidence>
<organism evidence="2 3">
    <name type="scientific">Suillus luteus UH-Slu-Lm8-n1</name>
    <dbReference type="NCBI Taxonomy" id="930992"/>
    <lineage>
        <taxon>Eukaryota</taxon>
        <taxon>Fungi</taxon>
        <taxon>Dikarya</taxon>
        <taxon>Basidiomycota</taxon>
        <taxon>Agaricomycotina</taxon>
        <taxon>Agaricomycetes</taxon>
        <taxon>Agaricomycetidae</taxon>
        <taxon>Boletales</taxon>
        <taxon>Suillineae</taxon>
        <taxon>Suillaceae</taxon>
        <taxon>Suillus</taxon>
    </lineage>
</organism>
<evidence type="ECO:0000313" key="2">
    <source>
        <dbReference type="EMBL" id="KIK35331.1"/>
    </source>
</evidence>
<dbReference type="OrthoDB" id="3269274at2759"/>
<dbReference type="InParanoid" id="A0A0D0A0I1"/>
<dbReference type="HOGENOM" id="CLU_014768_1_0_1"/>
<reference evidence="3" key="2">
    <citation type="submission" date="2015-01" db="EMBL/GenBank/DDBJ databases">
        <title>Evolutionary Origins and Diversification of the Mycorrhizal Mutualists.</title>
        <authorList>
            <consortium name="DOE Joint Genome Institute"/>
            <consortium name="Mycorrhizal Genomics Consortium"/>
            <person name="Kohler A."/>
            <person name="Kuo A."/>
            <person name="Nagy L.G."/>
            <person name="Floudas D."/>
            <person name="Copeland A."/>
            <person name="Barry K.W."/>
            <person name="Cichocki N."/>
            <person name="Veneault-Fourrey C."/>
            <person name="LaButti K."/>
            <person name="Lindquist E.A."/>
            <person name="Lipzen A."/>
            <person name="Lundell T."/>
            <person name="Morin E."/>
            <person name="Murat C."/>
            <person name="Riley R."/>
            <person name="Ohm R."/>
            <person name="Sun H."/>
            <person name="Tunlid A."/>
            <person name="Henrissat B."/>
            <person name="Grigoriev I.V."/>
            <person name="Hibbett D.S."/>
            <person name="Martin F."/>
        </authorList>
    </citation>
    <scope>NUCLEOTIDE SEQUENCE [LARGE SCALE GENOMIC DNA]</scope>
    <source>
        <strain evidence="3">UH-Slu-Lm8-n1</strain>
    </source>
</reference>
<protein>
    <submittedName>
        <fullName evidence="2">Uncharacterized protein</fullName>
    </submittedName>
</protein>
<reference evidence="2 3" key="1">
    <citation type="submission" date="2014-04" db="EMBL/GenBank/DDBJ databases">
        <authorList>
            <consortium name="DOE Joint Genome Institute"/>
            <person name="Kuo A."/>
            <person name="Ruytinx J."/>
            <person name="Rineau F."/>
            <person name="Colpaert J."/>
            <person name="Kohler A."/>
            <person name="Nagy L.G."/>
            <person name="Floudas D."/>
            <person name="Copeland A."/>
            <person name="Barry K.W."/>
            <person name="Cichocki N."/>
            <person name="Veneault-Fourrey C."/>
            <person name="LaButti K."/>
            <person name="Lindquist E.A."/>
            <person name="Lipzen A."/>
            <person name="Lundell T."/>
            <person name="Morin E."/>
            <person name="Murat C."/>
            <person name="Sun H."/>
            <person name="Tunlid A."/>
            <person name="Henrissat B."/>
            <person name="Grigoriev I.V."/>
            <person name="Hibbett D.S."/>
            <person name="Martin F."/>
            <person name="Nordberg H.P."/>
            <person name="Cantor M.N."/>
            <person name="Hua S.X."/>
        </authorList>
    </citation>
    <scope>NUCLEOTIDE SEQUENCE [LARGE SCALE GENOMIC DNA]</scope>
    <source>
        <strain evidence="2 3">UH-Slu-Lm8-n1</strain>
    </source>
</reference>
<sequence length="416" mass="45706">MVKSVNASARSARSVHLTRSPPPLPTIANDAVPSSIRPRFSLASLAAIYPNSFVEGHSNTERQAAARALLRHNANIDGTHFHTRKRGGLHPSYIAFNSYTSADEKSITQEELVEASLQDVFDAIVTQDRLDGGISLLIRCPGSEATATLLPEHISLDLYITPRELRETPERLGGDVSVLAQAFGEEFAIPHLQRCQIEGVVPPRHYPASQVNPAAPPHLPAPIVPTGAHIHCSARPSKQFQHDLQVNLEPKTLPSSAVREGRVIALANKDAATSTSENKIRHRRNADVFLLNGLKVPGPETEIEVPSLMAPLISIGPRTDAIIDWFKMDDTVLLRLHQLVGSVRSSRWEAVLRSSKWNLTYEEASNLTNALLADIQGTTAITKVFPFELSVYGLLTLSIHRHLFRYFLLCSGWLVA</sequence>
<name>A0A0D0A0I1_9AGAM</name>
<dbReference type="Proteomes" id="UP000054485">
    <property type="component" value="Unassembled WGS sequence"/>
</dbReference>
<keyword evidence="3" id="KW-1185">Reference proteome</keyword>